<evidence type="ECO:0000313" key="2">
    <source>
        <dbReference type="EMBL" id="SCU85080.1"/>
    </source>
</evidence>
<feature type="region of interest" description="Disordered" evidence="1">
    <location>
        <begin position="91"/>
        <end position="163"/>
    </location>
</feature>
<proteinExistence type="predicted"/>
<feature type="compositionally biased region" description="Polar residues" evidence="1">
    <location>
        <begin position="129"/>
        <end position="139"/>
    </location>
</feature>
<organism evidence="2 3">
    <name type="scientific">Lachancea dasiensis</name>
    <dbReference type="NCBI Taxonomy" id="1072105"/>
    <lineage>
        <taxon>Eukaryota</taxon>
        <taxon>Fungi</taxon>
        <taxon>Dikarya</taxon>
        <taxon>Ascomycota</taxon>
        <taxon>Saccharomycotina</taxon>
        <taxon>Saccharomycetes</taxon>
        <taxon>Saccharomycetales</taxon>
        <taxon>Saccharomycetaceae</taxon>
        <taxon>Lachancea</taxon>
    </lineage>
</organism>
<dbReference type="EMBL" id="LT598454">
    <property type="protein sequence ID" value="SCU85080.1"/>
    <property type="molecule type" value="Genomic_DNA"/>
</dbReference>
<sequence>MNKTPESHTNAEKDPSKEKENRQRLIKLGLQCVSPGLGNMDGRMLSTMQMSRDIAKDQKGAIQRLSERQKDVIKNSSDVPEEAILEQVQQTPNAIVSGSGDLEANASRTSSKSLKRRRIPPPLKICSNGIESRSRSTASKGHGHMNAQNGARSAPAHTTRHPRGRARVQYLGRPTESDPRIQRKPRLTHWSALANANAAPFTPYGYYAQPPPTAMGYQMGHGPIQNSYQMPYMIAPVPYTVLQPPFPNTSIPGATLQQDFETYRNQNPGVGTRDLFGNSESRWAPFQAQPQSARDEFFGSKGRQTPVMNPAASARRSPKEASKMKPAVAKAESDNEEVDLAIEEGAEPTGDTRSTHMAGTTMDGELRLQNDSFGFSFSLLEAATDKKMFMSICDKVWDDFQALPR</sequence>
<accession>A0A1G4J5S3</accession>
<feature type="region of interest" description="Disordered" evidence="1">
    <location>
        <begin position="297"/>
        <end position="336"/>
    </location>
</feature>
<name>A0A1G4J5S3_9SACH</name>
<dbReference type="STRING" id="1266660.A0A1G4J5S3"/>
<dbReference type="Proteomes" id="UP000190274">
    <property type="component" value="Chromosome D"/>
</dbReference>
<evidence type="ECO:0000256" key="1">
    <source>
        <dbReference type="SAM" id="MobiDB-lite"/>
    </source>
</evidence>
<dbReference type="AlphaFoldDB" id="A0A1G4J5S3"/>
<protein>
    <submittedName>
        <fullName evidence="2">LADA_0D05600g1_1</fullName>
    </submittedName>
</protein>
<feature type="region of interest" description="Disordered" evidence="1">
    <location>
        <begin position="1"/>
        <end position="22"/>
    </location>
</feature>
<reference evidence="2 3" key="1">
    <citation type="submission" date="2016-03" db="EMBL/GenBank/DDBJ databases">
        <authorList>
            <person name="Devillers H."/>
        </authorList>
    </citation>
    <scope>NUCLEOTIDE SEQUENCE [LARGE SCALE GENOMIC DNA]</scope>
    <source>
        <strain evidence="2">CBS 10888</strain>
    </source>
</reference>
<dbReference type="OrthoDB" id="4041625at2759"/>
<evidence type="ECO:0000313" key="3">
    <source>
        <dbReference type="Proteomes" id="UP000190274"/>
    </source>
</evidence>
<gene>
    <name evidence="2" type="ORF">LADA_0D05600G</name>
</gene>
<keyword evidence="3" id="KW-1185">Reference proteome</keyword>